<proteinExistence type="predicted"/>
<gene>
    <name evidence="1" type="ORF">FEV09_20835</name>
</gene>
<evidence type="ECO:0000313" key="2">
    <source>
        <dbReference type="Proteomes" id="UP001152872"/>
    </source>
</evidence>
<dbReference type="EMBL" id="VBTY01000259">
    <property type="protein sequence ID" value="MDG3496990.1"/>
    <property type="molecule type" value="Genomic_DNA"/>
</dbReference>
<comment type="caution">
    <text evidence="1">The sequence shown here is derived from an EMBL/GenBank/DDBJ whole genome shotgun (WGS) entry which is preliminary data.</text>
</comment>
<organism evidence="1 2">
    <name type="scientific">Pseudanabaena catenata USMAC16</name>
    <dbReference type="NCBI Taxonomy" id="1855837"/>
    <lineage>
        <taxon>Bacteria</taxon>
        <taxon>Bacillati</taxon>
        <taxon>Cyanobacteriota</taxon>
        <taxon>Cyanophyceae</taxon>
        <taxon>Pseudanabaenales</taxon>
        <taxon>Pseudanabaenaceae</taxon>
        <taxon>Pseudanabaena</taxon>
    </lineage>
</organism>
<name>A0A9X4MD18_9CYAN</name>
<evidence type="ECO:0000313" key="1">
    <source>
        <dbReference type="EMBL" id="MDG3496990.1"/>
    </source>
</evidence>
<dbReference type="AlphaFoldDB" id="A0A9X4MD18"/>
<protein>
    <submittedName>
        <fullName evidence="1">Uncharacterized protein</fullName>
    </submittedName>
</protein>
<dbReference type="RefSeq" id="WP_009629197.1">
    <property type="nucleotide sequence ID" value="NZ_VBTY01000259.1"/>
</dbReference>
<dbReference type="Proteomes" id="UP001152872">
    <property type="component" value="Unassembled WGS sequence"/>
</dbReference>
<accession>A0A9X4MD18</accession>
<reference evidence="1" key="1">
    <citation type="submission" date="2019-05" db="EMBL/GenBank/DDBJ databases">
        <title>Whole genome sequencing of Pseudanabaena catenata USMAC16.</title>
        <authorList>
            <person name="Khan Z."/>
            <person name="Omar W.M."/>
            <person name="Convey P."/>
            <person name="Merican F."/>
            <person name="Najimudin N."/>
        </authorList>
    </citation>
    <scope>NUCLEOTIDE SEQUENCE</scope>
    <source>
        <strain evidence="1">USMAC16</strain>
    </source>
</reference>
<sequence length="188" mass="21904">MSNHQLQYDTLLSHYSNPLEAISLLREYRPYFELIPSLRRPTDSLISIPFPVVQLTSPNLTHSHGQLQCDLALIMCDPDWKVKTGQEIFVFIHRPNEDYASLLKRWRQVEVTLGEEYYWLLPWKHRSIISDRGEYHYPLFVTLDYSPSRITKGLEGASLPQVYAPSPAIDIPPDIEENHENRICDPTQ</sequence>
<keyword evidence="2" id="KW-1185">Reference proteome</keyword>